<dbReference type="InterPro" id="IPR002641">
    <property type="entry name" value="PNPLA_dom"/>
</dbReference>
<keyword evidence="7" id="KW-1185">Reference proteome</keyword>
<feature type="short sequence motif" description="GXSXG" evidence="4">
    <location>
        <begin position="36"/>
        <end position="40"/>
    </location>
</feature>
<evidence type="ECO:0000259" key="5">
    <source>
        <dbReference type="PROSITE" id="PS51635"/>
    </source>
</evidence>
<protein>
    <submittedName>
        <fullName evidence="6">Patatin-like phospholipase family protein</fullName>
    </submittedName>
</protein>
<keyword evidence="3 4" id="KW-0443">Lipid metabolism</keyword>
<comment type="caution">
    <text evidence="6">The sequence shown here is derived from an EMBL/GenBank/DDBJ whole genome shotgun (WGS) entry which is preliminary data.</text>
</comment>
<dbReference type="SUPFAM" id="SSF52151">
    <property type="entry name" value="FabD/lysophospholipase-like"/>
    <property type="match status" value="1"/>
</dbReference>
<evidence type="ECO:0000256" key="4">
    <source>
        <dbReference type="PROSITE-ProRule" id="PRU01161"/>
    </source>
</evidence>
<proteinExistence type="predicted"/>
<feature type="domain" description="PNPLA" evidence="5">
    <location>
        <begin position="5"/>
        <end position="209"/>
    </location>
</feature>
<evidence type="ECO:0000256" key="3">
    <source>
        <dbReference type="ARBA" id="ARBA00023098"/>
    </source>
</evidence>
<reference evidence="6 7" key="1">
    <citation type="submission" date="2024-06" db="EMBL/GenBank/DDBJ databases">
        <title>The Natural Products Discovery Center: Release of the First 8490 Sequenced Strains for Exploring Actinobacteria Biosynthetic Diversity.</title>
        <authorList>
            <person name="Kalkreuter E."/>
            <person name="Kautsar S.A."/>
            <person name="Yang D."/>
            <person name="Bader C.D."/>
            <person name="Teijaro C.N."/>
            <person name="Fluegel L."/>
            <person name="Davis C.M."/>
            <person name="Simpson J.R."/>
            <person name="Lauterbach L."/>
            <person name="Steele A.D."/>
            <person name="Gui C."/>
            <person name="Meng S."/>
            <person name="Li G."/>
            <person name="Viehrig K."/>
            <person name="Ye F."/>
            <person name="Su P."/>
            <person name="Kiefer A.F."/>
            <person name="Nichols A."/>
            <person name="Cepeda A.J."/>
            <person name="Yan W."/>
            <person name="Fan B."/>
            <person name="Jiang Y."/>
            <person name="Adhikari A."/>
            <person name="Zheng C.-J."/>
            <person name="Schuster L."/>
            <person name="Cowan T.M."/>
            <person name="Smanski M.J."/>
            <person name="Chevrette M.G."/>
            <person name="De Carvalho L.P.S."/>
            <person name="Shen B."/>
        </authorList>
    </citation>
    <scope>NUCLEOTIDE SEQUENCE [LARGE SCALE GENOMIC DNA]</scope>
    <source>
        <strain evidence="6 7">NPDC050100</strain>
    </source>
</reference>
<feature type="short sequence motif" description="GXGXXG" evidence="4">
    <location>
        <begin position="9"/>
        <end position="14"/>
    </location>
</feature>
<evidence type="ECO:0000256" key="2">
    <source>
        <dbReference type="ARBA" id="ARBA00022963"/>
    </source>
</evidence>
<organism evidence="6 7">
    <name type="scientific">Microtetraspora glauca</name>
    <dbReference type="NCBI Taxonomy" id="1996"/>
    <lineage>
        <taxon>Bacteria</taxon>
        <taxon>Bacillati</taxon>
        <taxon>Actinomycetota</taxon>
        <taxon>Actinomycetes</taxon>
        <taxon>Streptosporangiales</taxon>
        <taxon>Streptosporangiaceae</taxon>
        <taxon>Microtetraspora</taxon>
    </lineage>
</organism>
<dbReference type="PANTHER" id="PTHR14226:SF57">
    <property type="entry name" value="BLR7027 PROTEIN"/>
    <property type="match status" value="1"/>
</dbReference>
<sequence>MTTAFILWGGGSLGAVQVGMLRALTALGVEAHMVVGASVGALNAAYYAAHPHARGVEELARLWLSVSSHDVYPLSTPEALRTMASNLPFHPLRGALQAFGAFNITFAFNPVTFAEAVLGRRNYLFDNRHLQRFLARILPIENLQDARIPLSVLTADVRSGRAVVLSHGPALPALLASTAIPGLYPPVTVDDQLLMDGGVADKTTLDYAVDAGADEVYLLAPGFSCHLPTPPSSAIAMALHGYNLLSEQRISASIGHNRRRTHVHVIPPLCPVEVLPVDFGQTADLIERATQATAHWLDRREPHPHLARALNDPAARHPRHSVRDA</sequence>
<feature type="short sequence motif" description="DGA/G" evidence="4">
    <location>
        <begin position="196"/>
        <end position="198"/>
    </location>
</feature>
<dbReference type="PROSITE" id="PS51635">
    <property type="entry name" value="PNPLA"/>
    <property type="match status" value="1"/>
</dbReference>
<dbReference type="EMBL" id="JBFALK010000010">
    <property type="protein sequence ID" value="MEV0970786.1"/>
    <property type="molecule type" value="Genomic_DNA"/>
</dbReference>
<dbReference type="Pfam" id="PF01734">
    <property type="entry name" value="Patatin"/>
    <property type="match status" value="1"/>
</dbReference>
<dbReference type="Gene3D" id="3.40.1090.10">
    <property type="entry name" value="Cytosolic phospholipase A2 catalytic domain"/>
    <property type="match status" value="2"/>
</dbReference>
<feature type="active site" description="Nucleophile" evidence="4">
    <location>
        <position position="38"/>
    </location>
</feature>
<keyword evidence="2 4" id="KW-0442">Lipid degradation</keyword>
<evidence type="ECO:0000313" key="7">
    <source>
        <dbReference type="Proteomes" id="UP001551675"/>
    </source>
</evidence>
<dbReference type="Proteomes" id="UP001551675">
    <property type="component" value="Unassembled WGS sequence"/>
</dbReference>
<dbReference type="PANTHER" id="PTHR14226">
    <property type="entry name" value="NEUROPATHY TARGET ESTERASE/SWISS CHEESE D.MELANOGASTER"/>
    <property type="match status" value="1"/>
</dbReference>
<gene>
    <name evidence="6" type="ORF">AB0I59_19300</name>
</gene>
<name>A0ABV3GH89_MICGL</name>
<dbReference type="InterPro" id="IPR050301">
    <property type="entry name" value="NTE"/>
</dbReference>
<accession>A0ABV3GH89</accession>
<evidence type="ECO:0000313" key="6">
    <source>
        <dbReference type="EMBL" id="MEV0970786.1"/>
    </source>
</evidence>
<evidence type="ECO:0000256" key="1">
    <source>
        <dbReference type="ARBA" id="ARBA00022801"/>
    </source>
</evidence>
<dbReference type="RefSeq" id="WP_061258040.1">
    <property type="nucleotide sequence ID" value="NZ_JBFALK010000010.1"/>
</dbReference>
<feature type="active site" description="Proton acceptor" evidence="4">
    <location>
        <position position="196"/>
    </location>
</feature>
<dbReference type="InterPro" id="IPR016035">
    <property type="entry name" value="Acyl_Trfase/lysoPLipase"/>
</dbReference>
<keyword evidence="1 4" id="KW-0378">Hydrolase</keyword>